<sequence length="95" mass="10706">MNIFNKVTLQGMKKSRTRTIVTIIGVILSAAMITAVDTFAISLQNYMVNGGIQKYGHWHVGFFAVPSSFVQEQTDNRVHLYFHYYDLVDCGGKCV</sequence>
<accession>A0ABR8YW79</accession>
<feature type="transmembrane region" description="Helical" evidence="1">
    <location>
        <begin position="20"/>
        <end position="41"/>
    </location>
</feature>
<comment type="caution">
    <text evidence="2">The sequence shown here is derived from an EMBL/GenBank/DDBJ whole genome shotgun (WGS) entry which is preliminary data.</text>
</comment>
<evidence type="ECO:0008006" key="4">
    <source>
        <dbReference type="Google" id="ProtNLM"/>
    </source>
</evidence>
<keyword evidence="3" id="KW-1185">Reference proteome</keyword>
<keyword evidence="1" id="KW-0812">Transmembrane</keyword>
<protein>
    <recommendedName>
        <fullName evidence="4">ABC transporter permease</fullName>
    </recommendedName>
</protein>
<organism evidence="2 3">
    <name type="scientific">Clostridium faecium</name>
    <dbReference type="NCBI Taxonomy" id="2762223"/>
    <lineage>
        <taxon>Bacteria</taxon>
        <taxon>Bacillati</taxon>
        <taxon>Bacillota</taxon>
        <taxon>Clostridia</taxon>
        <taxon>Eubacteriales</taxon>
        <taxon>Clostridiaceae</taxon>
        <taxon>Clostridium</taxon>
    </lineage>
</organism>
<evidence type="ECO:0000313" key="3">
    <source>
        <dbReference type="Proteomes" id="UP000627166"/>
    </source>
</evidence>
<keyword evidence="1" id="KW-1133">Transmembrane helix</keyword>
<keyword evidence="1" id="KW-0472">Membrane</keyword>
<dbReference type="EMBL" id="JACSQB010000147">
    <property type="protein sequence ID" value="MBD8048500.1"/>
    <property type="molecule type" value="Genomic_DNA"/>
</dbReference>
<dbReference type="RefSeq" id="WP_191741457.1">
    <property type="nucleotide sequence ID" value="NZ_JACSQB010000147.1"/>
</dbReference>
<gene>
    <name evidence="2" type="ORF">H9637_15910</name>
</gene>
<dbReference type="Proteomes" id="UP000627166">
    <property type="component" value="Unassembled WGS sequence"/>
</dbReference>
<name>A0ABR8YW79_9CLOT</name>
<evidence type="ECO:0000256" key="1">
    <source>
        <dbReference type="SAM" id="Phobius"/>
    </source>
</evidence>
<reference evidence="2 3" key="1">
    <citation type="submission" date="2020-08" db="EMBL/GenBank/DDBJ databases">
        <title>A Genomic Blueprint of the Chicken Gut Microbiome.</title>
        <authorList>
            <person name="Gilroy R."/>
            <person name="Ravi A."/>
            <person name="Getino M."/>
            <person name="Pursley I."/>
            <person name="Horton D.L."/>
            <person name="Alikhan N.-F."/>
            <person name="Baker D."/>
            <person name="Gharbi K."/>
            <person name="Hall N."/>
            <person name="Watson M."/>
            <person name="Adriaenssens E.M."/>
            <person name="Foster-Nyarko E."/>
            <person name="Jarju S."/>
            <person name="Secka A."/>
            <person name="Antonio M."/>
            <person name="Oren A."/>
            <person name="Chaudhuri R."/>
            <person name="La Ragione R.M."/>
            <person name="Hildebrand F."/>
            <person name="Pallen M.J."/>
        </authorList>
    </citation>
    <scope>NUCLEOTIDE SEQUENCE [LARGE SCALE GENOMIC DNA]</scope>
    <source>
        <strain evidence="2 3">N37</strain>
    </source>
</reference>
<evidence type="ECO:0000313" key="2">
    <source>
        <dbReference type="EMBL" id="MBD8048500.1"/>
    </source>
</evidence>
<proteinExistence type="predicted"/>